<dbReference type="SUPFAM" id="SSF53850">
    <property type="entry name" value="Periplasmic binding protein-like II"/>
    <property type="match status" value="1"/>
</dbReference>
<gene>
    <name evidence="5" type="ORF">LCGC14_0073300</name>
</gene>
<evidence type="ECO:0000313" key="5">
    <source>
        <dbReference type="EMBL" id="KKO05690.1"/>
    </source>
</evidence>
<organism evidence="5">
    <name type="scientific">marine sediment metagenome</name>
    <dbReference type="NCBI Taxonomy" id="412755"/>
    <lineage>
        <taxon>unclassified sequences</taxon>
        <taxon>metagenomes</taxon>
        <taxon>ecological metagenomes</taxon>
    </lineage>
</organism>
<dbReference type="PANTHER" id="PTHR30290:SF9">
    <property type="entry name" value="OLIGOPEPTIDE-BINDING PROTEIN APPA"/>
    <property type="match status" value="1"/>
</dbReference>
<evidence type="ECO:0000256" key="3">
    <source>
        <dbReference type="ARBA" id="ARBA00022729"/>
    </source>
</evidence>
<proteinExistence type="inferred from homology"/>
<comment type="caution">
    <text evidence="5">The sequence shown here is derived from an EMBL/GenBank/DDBJ whole genome shotgun (WGS) entry which is preliminary data.</text>
</comment>
<dbReference type="Pfam" id="PF00496">
    <property type="entry name" value="SBP_bac_5"/>
    <property type="match status" value="1"/>
</dbReference>
<evidence type="ECO:0000259" key="4">
    <source>
        <dbReference type="Pfam" id="PF00496"/>
    </source>
</evidence>
<dbReference type="GO" id="GO:0015833">
    <property type="term" value="P:peptide transport"/>
    <property type="evidence" value="ECO:0007669"/>
    <property type="project" value="TreeGrafter"/>
</dbReference>
<dbReference type="PANTHER" id="PTHR30290">
    <property type="entry name" value="PERIPLASMIC BINDING COMPONENT OF ABC TRANSPORTER"/>
    <property type="match status" value="1"/>
</dbReference>
<dbReference type="InterPro" id="IPR030678">
    <property type="entry name" value="Peptide/Ni-bd"/>
</dbReference>
<name>A0A0F9VNR3_9ZZZZ</name>
<feature type="domain" description="Solute-binding protein family 5" evidence="4">
    <location>
        <begin position="77"/>
        <end position="433"/>
    </location>
</feature>
<reference evidence="5" key="1">
    <citation type="journal article" date="2015" name="Nature">
        <title>Complex archaea that bridge the gap between prokaryotes and eukaryotes.</title>
        <authorList>
            <person name="Spang A."/>
            <person name="Saw J.H."/>
            <person name="Jorgensen S.L."/>
            <person name="Zaremba-Niedzwiedzka K."/>
            <person name="Martijn J."/>
            <person name="Lind A.E."/>
            <person name="van Eijk R."/>
            <person name="Schleper C."/>
            <person name="Guy L."/>
            <person name="Ettema T.J."/>
        </authorList>
    </citation>
    <scope>NUCLEOTIDE SEQUENCE</scope>
</reference>
<sequence length="510" mass="57435">MHPQRKLARAVSAWATSITLLGCATSAMAGKANDTLVYASDSEPENVSPYHNNLREGVILAHLAWDTLIYRNPETNEYEPRLATEWEWADDSTLDLVLREGVTFHNGEAFDADDVVFTFNYAVSPESRVVTRQNVDWIESVEKLDDYQVRIHLKEPFPAALEYLSGPMPIYPDEYFQEVGIEGFSRQPVGTGPYRITNVRPGDGVSLTRFDDYFADSPIGQPEIGNIEFKAIADEDSRMAQLMSGQVDWIWRVPADQAESLGGMPQLSVLGGETMRVGYIGLDSASREDSPLHDIRVRQAINHAMNRDGLANDLVRGGSQALYAPCFPTQFGCETQSVIEYEYDPEKARELLAEAGYADGFDIDLHAYRERDYAEAMIGDLRAVGINANLRFMTSPALLELQRNGQTDMSFKAWGSFSINDVSAFVSVYFSGGIDDLWQDSQVQEWLQIADTSVDPDVRLDYYQQVLARISEQAYWAPLFSYSTYYAHTADLDFTAYPDELPRFYEASWK</sequence>
<comment type="similarity">
    <text evidence="1">Belongs to the bacterial solute-binding protein 5 family.</text>
</comment>
<dbReference type="Gene3D" id="3.40.190.10">
    <property type="entry name" value="Periplasmic binding protein-like II"/>
    <property type="match status" value="1"/>
</dbReference>
<keyword evidence="2" id="KW-0813">Transport</keyword>
<dbReference type="InterPro" id="IPR039424">
    <property type="entry name" value="SBP_5"/>
</dbReference>
<dbReference type="EMBL" id="LAZR01000018">
    <property type="protein sequence ID" value="KKO05690.1"/>
    <property type="molecule type" value="Genomic_DNA"/>
</dbReference>
<dbReference type="GO" id="GO:0042597">
    <property type="term" value="C:periplasmic space"/>
    <property type="evidence" value="ECO:0007669"/>
    <property type="project" value="UniProtKB-ARBA"/>
</dbReference>
<dbReference type="AlphaFoldDB" id="A0A0F9VNR3"/>
<dbReference type="CDD" id="cd08515">
    <property type="entry name" value="PBP2_NikA_DppA_OppA_like_10"/>
    <property type="match status" value="1"/>
</dbReference>
<dbReference type="Gene3D" id="3.10.105.10">
    <property type="entry name" value="Dipeptide-binding Protein, Domain 3"/>
    <property type="match status" value="1"/>
</dbReference>
<protein>
    <recommendedName>
        <fullName evidence="4">Solute-binding protein family 5 domain-containing protein</fullName>
    </recommendedName>
</protein>
<dbReference type="PIRSF" id="PIRSF002741">
    <property type="entry name" value="MppA"/>
    <property type="match status" value="1"/>
</dbReference>
<dbReference type="PROSITE" id="PS51257">
    <property type="entry name" value="PROKAR_LIPOPROTEIN"/>
    <property type="match status" value="1"/>
</dbReference>
<dbReference type="GO" id="GO:1904680">
    <property type="term" value="F:peptide transmembrane transporter activity"/>
    <property type="evidence" value="ECO:0007669"/>
    <property type="project" value="TreeGrafter"/>
</dbReference>
<keyword evidence="3" id="KW-0732">Signal</keyword>
<evidence type="ECO:0000256" key="2">
    <source>
        <dbReference type="ARBA" id="ARBA00022448"/>
    </source>
</evidence>
<dbReference type="InterPro" id="IPR000914">
    <property type="entry name" value="SBP_5_dom"/>
</dbReference>
<accession>A0A0F9VNR3</accession>
<dbReference type="GO" id="GO:0043190">
    <property type="term" value="C:ATP-binding cassette (ABC) transporter complex"/>
    <property type="evidence" value="ECO:0007669"/>
    <property type="project" value="InterPro"/>
</dbReference>
<evidence type="ECO:0000256" key="1">
    <source>
        <dbReference type="ARBA" id="ARBA00005695"/>
    </source>
</evidence>